<dbReference type="Gene3D" id="2.160.20.10">
    <property type="entry name" value="Single-stranded right-handed beta-helix, Pectin lyase-like"/>
    <property type="match status" value="1"/>
</dbReference>
<evidence type="ECO:0000256" key="1">
    <source>
        <dbReference type="SAM" id="SignalP"/>
    </source>
</evidence>
<dbReference type="Gene3D" id="2.60.40.10">
    <property type="entry name" value="Immunoglobulins"/>
    <property type="match status" value="1"/>
</dbReference>
<keyword evidence="1" id="KW-0732">Signal</keyword>
<feature type="chain" id="PRO_5043783825" description="PKD domain-containing protein" evidence="1">
    <location>
        <begin position="27"/>
        <end position="685"/>
    </location>
</feature>
<feature type="signal peptide" evidence="1">
    <location>
        <begin position="1"/>
        <end position="26"/>
    </location>
</feature>
<accession>A0AAU7AV40</accession>
<dbReference type="EMBL" id="CP114014">
    <property type="protein sequence ID" value="XAY05514.1"/>
    <property type="molecule type" value="Genomic_DNA"/>
</dbReference>
<evidence type="ECO:0000259" key="2">
    <source>
        <dbReference type="PROSITE" id="PS50093"/>
    </source>
</evidence>
<dbReference type="AlphaFoldDB" id="A0AAU7AV40"/>
<name>A0AAU7AV40_9ACTN</name>
<organism evidence="3">
    <name type="scientific">Paraconexibacter sp. AEG42_29</name>
    <dbReference type="NCBI Taxonomy" id="2997339"/>
    <lineage>
        <taxon>Bacteria</taxon>
        <taxon>Bacillati</taxon>
        <taxon>Actinomycetota</taxon>
        <taxon>Thermoleophilia</taxon>
        <taxon>Solirubrobacterales</taxon>
        <taxon>Paraconexibacteraceae</taxon>
        <taxon>Paraconexibacter</taxon>
    </lineage>
</organism>
<dbReference type="SUPFAM" id="SSF51126">
    <property type="entry name" value="Pectin lyase-like"/>
    <property type="match status" value="1"/>
</dbReference>
<dbReference type="InterPro" id="IPR011050">
    <property type="entry name" value="Pectin_lyase_fold/virulence"/>
</dbReference>
<dbReference type="InterPro" id="IPR022409">
    <property type="entry name" value="PKD/Chitinase_dom"/>
</dbReference>
<dbReference type="SMART" id="SM00089">
    <property type="entry name" value="PKD"/>
    <property type="match status" value="1"/>
</dbReference>
<dbReference type="InterPro" id="IPR000601">
    <property type="entry name" value="PKD_dom"/>
</dbReference>
<dbReference type="KEGG" id="parq:DSM112329_02367"/>
<dbReference type="RefSeq" id="WP_354702021.1">
    <property type="nucleotide sequence ID" value="NZ_CP114014.1"/>
</dbReference>
<dbReference type="Pfam" id="PF18911">
    <property type="entry name" value="PKD_4"/>
    <property type="match status" value="1"/>
</dbReference>
<sequence length="685" mass="68543">MLRGGTLISAAAAVLAAAAVPAAAQAADTYTVDKAAAEGCSAAKVCKTIAAAVAAVADGDAITVPEGSYDEPAIALTKKNVKITGVAGKTTVNVAAPATAGDPAFKIIEGTQLDGLTIAPGMNSGPAVLVTGVGTTFRNGAIVRLSPSSSDAPAYKVDPLVGSGVSTLSRITILNGPAGSTGQTQPAIAGNGTSSLAVNDAVVISGVGNGPALGITGSDTTGATPAPNTVLRSSLIASNPAADALSFTSAAGSTTKKALEVDTTILLGGGNASGVKVASLTSGTPTDSAGDLTATFKHVTISGAGKPFFVDAGAAALGTAVGNIAVTFERSIVQGKAPGTVKAFTPLLGLLGAASTADVTIKNSDTDTGAFTQAGGGKGKITKTDSDGNTAPSGLFADPAKLNYNLRIDAPVIDKGGAFVQGESTTDVAGVDRRTITTDLGAYEFVNHAPVAGATTNTVKPKQNEVVTFDASKSFDFDPGDRIVSYKWFFGDTQVAETTTPTTTHAYSVLGIFNPTVTAVDTKGLESPAGKIATLVVGDGAAPVVGVSKPSRGGSYAITVKSRVGGKIKNVFDKDLLKKVIFAGKATDASGIKFVQISIQRLAIGSATVPASPKTCVFLGTNKTTFQTASCKKPIFFTVANKDGVFSYHLKSTVRPKAGKYQLAVLAVDGADVLSNAFTVPFTLK</sequence>
<dbReference type="InterPro" id="IPR013783">
    <property type="entry name" value="Ig-like_fold"/>
</dbReference>
<dbReference type="SUPFAM" id="SSF49299">
    <property type="entry name" value="PKD domain"/>
    <property type="match status" value="1"/>
</dbReference>
<gene>
    <name evidence="3" type="ORF">DSM112329_02367</name>
</gene>
<proteinExistence type="predicted"/>
<feature type="domain" description="PKD" evidence="2">
    <location>
        <begin position="480"/>
        <end position="524"/>
    </location>
</feature>
<dbReference type="InterPro" id="IPR012334">
    <property type="entry name" value="Pectin_lyas_fold"/>
</dbReference>
<evidence type="ECO:0000313" key="3">
    <source>
        <dbReference type="EMBL" id="XAY05514.1"/>
    </source>
</evidence>
<reference evidence="3" key="1">
    <citation type="submission" date="2022-12" db="EMBL/GenBank/DDBJ databases">
        <title>Paraconexibacter alkalitolerans sp. nov. and Baekduia alba sp. nov., isolated from soil and emended description of the genera Paraconexibacter (Chun et al., 2020) and Baekduia (An et al., 2020).</title>
        <authorList>
            <person name="Vieira S."/>
            <person name="Huber K.J."/>
            <person name="Geppert A."/>
            <person name="Wolf J."/>
            <person name="Neumann-Schaal M."/>
            <person name="Muesken M."/>
            <person name="Overmann J."/>
        </authorList>
    </citation>
    <scope>NUCLEOTIDE SEQUENCE</scope>
    <source>
        <strain evidence="3">AEG42_29</strain>
    </source>
</reference>
<dbReference type="InterPro" id="IPR035986">
    <property type="entry name" value="PKD_dom_sf"/>
</dbReference>
<dbReference type="CDD" id="cd00146">
    <property type="entry name" value="PKD"/>
    <property type="match status" value="1"/>
</dbReference>
<protein>
    <recommendedName>
        <fullName evidence="2">PKD domain-containing protein</fullName>
    </recommendedName>
</protein>
<dbReference type="GO" id="GO:0005975">
    <property type="term" value="P:carbohydrate metabolic process"/>
    <property type="evidence" value="ECO:0007669"/>
    <property type="project" value="UniProtKB-ARBA"/>
</dbReference>
<dbReference type="PROSITE" id="PS50093">
    <property type="entry name" value="PKD"/>
    <property type="match status" value="1"/>
</dbReference>